<dbReference type="GO" id="GO:0004518">
    <property type="term" value="F:nuclease activity"/>
    <property type="evidence" value="ECO:0007669"/>
    <property type="project" value="UniProtKB-KW"/>
</dbReference>
<evidence type="ECO:0000256" key="1">
    <source>
        <dbReference type="ARBA" id="ARBA00022722"/>
    </source>
</evidence>
<dbReference type="EMBL" id="SSTJ01000017">
    <property type="protein sequence ID" value="THG36341.1"/>
    <property type="molecule type" value="Genomic_DNA"/>
</dbReference>
<dbReference type="GO" id="GO:0016787">
    <property type="term" value="F:hydrolase activity"/>
    <property type="evidence" value="ECO:0007669"/>
    <property type="project" value="UniProtKB-KW"/>
</dbReference>
<reference evidence="6 7" key="1">
    <citation type="submission" date="2019-04" db="EMBL/GenBank/DDBJ databases">
        <title>Microbes associate with the intestines of laboratory mice.</title>
        <authorList>
            <person name="Navarre W."/>
            <person name="Wong E."/>
            <person name="Huang K.C."/>
            <person name="Tropini C."/>
            <person name="Ng K."/>
            <person name="Yu B."/>
        </authorList>
    </citation>
    <scope>NUCLEOTIDE SEQUENCE [LARGE SCALE GENOMIC DNA]</scope>
    <source>
        <strain evidence="6 7">NM80_B27</strain>
    </source>
</reference>
<dbReference type="Proteomes" id="UP000308978">
    <property type="component" value="Unassembled WGS sequence"/>
</dbReference>
<dbReference type="AlphaFoldDB" id="A0A4S4G108"/>
<proteinExistence type="predicted"/>
<evidence type="ECO:0000256" key="3">
    <source>
        <dbReference type="ARBA" id="ARBA00022801"/>
    </source>
</evidence>
<dbReference type="GO" id="GO:0046872">
    <property type="term" value="F:metal ion binding"/>
    <property type="evidence" value="ECO:0007669"/>
    <property type="project" value="UniProtKB-KW"/>
</dbReference>
<evidence type="ECO:0000256" key="2">
    <source>
        <dbReference type="ARBA" id="ARBA00022723"/>
    </source>
</evidence>
<feature type="domain" description="PIN" evidence="5">
    <location>
        <begin position="19"/>
        <end position="152"/>
    </location>
</feature>
<dbReference type="RefSeq" id="WP_016310020.1">
    <property type="nucleotide sequence ID" value="NZ_CAQMYJ010000009.1"/>
</dbReference>
<dbReference type="GeneID" id="82191247"/>
<evidence type="ECO:0000259" key="5">
    <source>
        <dbReference type="Pfam" id="PF13470"/>
    </source>
</evidence>
<organism evidence="6 7">
    <name type="scientific">Adlercreutzia caecimuris</name>
    <dbReference type="NCBI Taxonomy" id="671266"/>
    <lineage>
        <taxon>Bacteria</taxon>
        <taxon>Bacillati</taxon>
        <taxon>Actinomycetota</taxon>
        <taxon>Coriobacteriia</taxon>
        <taxon>Eggerthellales</taxon>
        <taxon>Eggerthellaceae</taxon>
        <taxon>Adlercreutzia</taxon>
    </lineage>
</organism>
<sequence length="177" mass="19433">MARSPERTGAPMIQAPSSILIDTNVCLDNFLADRDGSQTSQVLIDACREKGVDVLFSIFTLRDVYYHVGAHLKRQIREAGEDVTSERSAIAEQFAWQAMLSLNEQGTAVPADTSDVTVARYFHQVHRDFEDDLVLAAVERSGADYLITNDKKLRAHAPVAAITPADMLTLLKAADDA</sequence>
<evidence type="ECO:0000313" key="7">
    <source>
        <dbReference type="Proteomes" id="UP000308978"/>
    </source>
</evidence>
<gene>
    <name evidence="6" type="ORF">E5986_10310</name>
</gene>
<dbReference type="Pfam" id="PF13470">
    <property type="entry name" value="PIN_3"/>
    <property type="match status" value="1"/>
</dbReference>
<evidence type="ECO:0000256" key="4">
    <source>
        <dbReference type="ARBA" id="ARBA00022842"/>
    </source>
</evidence>
<protein>
    <submittedName>
        <fullName evidence="6">PIN domain-containing protein</fullName>
    </submittedName>
</protein>
<dbReference type="InterPro" id="IPR002716">
    <property type="entry name" value="PIN_dom"/>
</dbReference>
<keyword evidence="4" id="KW-0460">Magnesium</keyword>
<accession>A0A4S4G108</accession>
<dbReference type="InterPro" id="IPR029060">
    <property type="entry name" value="PIN-like_dom_sf"/>
</dbReference>
<name>A0A4S4G108_9ACTN</name>
<dbReference type="SUPFAM" id="SSF88723">
    <property type="entry name" value="PIN domain-like"/>
    <property type="match status" value="1"/>
</dbReference>
<keyword evidence="1" id="KW-0540">Nuclease</keyword>
<keyword evidence="3" id="KW-0378">Hydrolase</keyword>
<keyword evidence="2" id="KW-0479">Metal-binding</keyword>
<dbReference type="CDD" id="cd09854">
    <property type="entry name" value="PIN_VapC-like"/>
    <property type="match status" value="1"/>
</dbReference>
<evidence type="ECO:0000313" key="6">
    <source>
        <dbReference type="EMBL" id="THG36341.1"/>
    </source>
</evidence>
<comment type="caution">
    <text evidence="6">The sequence shown here is derived from an EMBL/GenBank/DDBJ whole genome shotgun (WGS) entry which is preliminary data.</text>
</comment>